<evidence type="ECO:0000313" key="2">
    <source>
        <dbReference type="EMBL" id="MFC3459122.1"/>
    </source>
</evidence>
<organism evidence="2 3">
    <name type="scientific">Massilia haematophila</name>
    <dbReference type="NCBI Taxonomy" id="457923"/>
    <lineage>
        <taxon>Bacteria</taxon>
        <taxon>Pseudomonadati</taxon>
        <taxon>Pseudomonadota</taxon>
        <taxon>Betaproteobacteria</taxon>
        <taxon>Burkholderiales</taxon>
        <taxon>Oxalobacteraceae</taxon>
        <taxon>Telluria group</taxon>
        <taxon>Massilia</taxon>
    </lineage>
</organism>
<reference evidence="3" key="1">
    <citation type="journal article" date="2019" name="Int. J. Syst. Evol. Microbiol.">
        <title>The Global Catalogue of Microorganisms (GCM) 10K type strain sequencing project: providing services to taxonomists for standard genome sequencing and annotation.</title>
        <authorList>
            <consortium name="The Broad Institute Genomics Platform"/>
            <consortium name="The Broad Institute Genome Sequencing Center for Infectious Disease"/>
            <person name="Wu L."/>
            <person name="Ma J."/>
        </authorList>
    </citation>
    <scope>NUCLEOTIDE SEQUENCE [LARGE SCALE GENOMIC DNA]</scope>
    <source>
        <strain evidence="3">CCM 7480</strain>
    </source>
</reference>
<keyword evidence="1" id="KW-0732">Signal</keyword>
<evidence type="ECO:0000256" key="1">
    <source>
        <dbReference type="SAM" id="SignalP"/>
    </source>
</evidence>
<accession>A0ABV7PMP8</accession>
<feature type="chain" id="PRO_5045887949" evidence="1">
    <location>
        <begin position="26"/>
        <end position="160"/>
    </location>
</feature>
<protein>
    <submittedName>
        <fullName evidence="2">Uncharacterized protein</fullName>
    </submittedName>
</protein>
<keyword evidence="3" id="KW-1185">Reference proteome</keyword>
<sequence length="160" mass="17133">MLFSPAMTLPLTLLLILLLAPPAQAARRVGEAQVREGANGVPCFTISQREEQRGGVPDFQSVTVSEAGGKLMWRMAMPRERTFPVMNSMCIPYGGRVQALPQTPAAALAPGKAYLVQVEARPGRKASMPLRYQARFCLVKKPGGTTGLCPVPGEALATAR</sequence>
<comment type="caution">
    <text evidence="2">The sequence shown here is derived from an EMBL/GenBank/DDBJ whole genome shotgun (WGS) entry which is preliminary data.</text>
</comment>
<gene>
    <name evidence="2" type="ORF">ACFOPH_12840</name>
</gene>
<dbReference type="RefSeq" id="WP_379735635.1">
    <property type="nucleotide sequence ID" value="NZ_JBHRVV010000001.1"/>
</dbReference>
<feature type="signal peptide" evidence="1">
    <location>
        <begin position="1"/>
        <end position="25"/>
    </location>
</feature>
<proteinExistence type="predicted"/>
<dbReference type="Proteomes" id="UP001595665">
    <property type="component" value="Unassembled WGS sequence"/>
</dbReference>
<dbReference type="EMBL" id="JBHRVV010000001">
    <property type="protein sequence ID" value="MFC3459122.1"/>
    <property type="molecule type" value="Genomic_DNA"/>
</dbReference>
<evidence type="ECO:0000313" key="3">
    <source>
        <dbReference type="Proteomes" id="UP001595665"/>
    </source>
</evidence>
<name>A0ABV7PMP8_9BURK</name>